<dbReference type="KEGG" id="wsu:WS1735"/>
<accession>Q7MR42</accession>
<dbReference type="Proteomes" id="UP000000422">
    <property type="component" value="Chromosome"/>
</dbReference>
<name>Q7MR42_WOLSU</name>
<organism evidence="2">
    <name type="scientific">Wolinella succinogenes (strain ATCC 29543 / DSM 1740 / CCUG 13145 / JCM 31913 / LMG 7466 / NCTC 11488 / FDC 602W)</name>
    <name type="common">Vibrio succinogenes</name>
    <dbReference type="NCBI Taxonomy" id="273121"/>
    <lineage>
        <taxon>Bacteria</taxon>
        <taxon>Pseudomonadati</taxon>
        <taxon>Campylobacterota</taxon>
        <taxon>Epsilonproteobacteria</taxon>
        <taxon>Campylobacterales</taxon>
        <taxon>Helicobacteraceae</taxon>
        <taxon>Wolinella</taxon>
    </lineage>
</organism>
<reference evidence="1 2" key="1">
    <citation type="journal article" date="2003" name="Proc. Natl. Acad. Sci. U.S.A.">
        <title>Complete genome sequence and analysis of Wolinella succinogenes.</title>
        <authorList>
            <person name="Baar C."/>
            <person name="Eppinger M."/>
            <person name="Raddatz G."/>
            <person name="Simon JM."/>
            <person name="Lanz C."/>
            <person name="Klimmek O."/>
            <person name="Nandakumar R."/>
            <person name="Gross R."/>
            <person name="Rosinus A."/>
            <person name="Keller H."/>
            <person name="Jagtap P."/>
            <person name="Linke B."/>
            <person name="Meyer F."/>
            <person name="Lederer H."/>
            <person name="Schuster S.C."/>
        </authorList>
    </citation>
    <scope>NUCLEOTIDE SEQUENCE [LARGE SCALE GENOMIC DNA]</scope>
    <source>
        <strain evidence="2">ATCC 29543 / DSM 1740 / CCUG 13145 / JCM 31913 / LMG 7466 / NCTC 11488 / FDC 602W</strain>
    </source>
</reference>
<protein>
    <submittedName>
        <fullName evidence="1">Uncharacterized protein</fullName>
    </submittedName>
</protein>
<keyword evidence="2" id="KW-1185">Reference proteome</keyword>
<proteinExistence type="predicted"/>
<dbReference type="AlphaFoldDB" id="Q7MR42"/>
<dbReference type="STRING" id="273121.WS1735"/>
<evidence type="ECO:0000313" key="1">
    <source>
        <dbReference type="EMBL" id="CAE10760.1"/>
    </source>
</evidence>
<evidence type="ECO:0000313" key="2">
    <source>
        <dbReference type="Proteomes" id="UP000000422"/>
    </source>
</evidence>
<dbReference type="EMBL" id="BX571661">
    <property type="protein sequence ID" value="CAE10760.1"/>
    <property type="molecule type" value="Genomic_DNA"/>
</dbReference>
<sequence length="80" mass="9289">MPALLTTIGTAVTIASKLKVHLLEFRRQLFEVCHLCILQIPFVSFHPKQPLFERSHLPLYRHPKTPLVDKIYENIILLNS</sequence>
<gene>
    <name evidence="1" type="primary">rpoN</name>
    <name evidence="1" type="ordered locus">WS1735</name>
</gene>
<dbReference type="HOGENOM" id="CLU_2588843_0_0_7"/>